<dbReference type="InterPro" id="IPR036291">
    <property type="entry name" value="NAD(P)-bd_dom_sf"/>
</dbReference>
<dbReference type="InterPro" id="IPR000343">
    <property type="entry name" value="4pyrrol_synth_GluRdtase"/>
</dbReference>
<comment type="catalytic activity">
    <reaction evidence="7 8 9">
        <text>(S)-4-amino-5-oxopentanoate + tRNA(Glu) + NADP(+) = L-glutamyl-tRNA(Glu) + NADPH + H(+)</text>
        <dbReference type="Rhea" id="RHEA:12344"/>
        <dbReference type="Rhea" id="RHEA-COMP:9663"/>
        <dbReference type="Rhea" id="RHEA-COMP:9680"/>
        <dbReference type="ChEBI" id="CHEBI:15378"/>
        <dbReference type="ChEBI" id="CHEBI:57501"/>
        <dbReference type="ChEBI" id="CHEBI:57783"/>
        <dbReference type="ChEBI" id="CHEBI:58349"/>
        <dbReference type="ChEBI" id="CHEBI:78442"/>
        <dbReference type="ChEBI" id="CHEBI:78520"/>
        <dbReference type="EC" id="1.2.1.70"/>
    </reaction>
</comment>
<comment type="pathway">
    <text evidence="1 8 9">Porphyrin-containing compound metabolism; protoporphyrin-IX biosynthesis; 5-aminolevulinate from L-glutamyl-tRNA(Glu): step 1/2.</text>
</comment>
<reference evidence="14" key="1">
    <citation type="journal article" date="2019" name="Int. J. Syst. Evol. Microbiol.">
        <title>The Global Catalogue of Microorganisms (GCM) 10K type strain sequencing project: providing services to taxonomists for standard genome sequencing and annotation.</title>
        <authorList>
            <consortium name="The Broad Institute Genomics Platform"/>
            <consortium name="The Broad Institute Genome Sequencing Center for Infectious Disease"/>
            <person name="Wu L."/>
            <person name="Ma J."/>
        </authorList>
    </citation>
    <scope>NUCLEOTIDE SEQUENCE [LARGE SCALE GENOMIC DNA]</scope>
    <source>
        <strain evidence="14">JCM 17342</strain>
    </source>
</reference>
<accession>A0ABP7RSH7</accession>
<dbReference type="PROSITE" id="PS00747">
    <property type="entry name" value="GLUTR"/>
    <property type="match status" value="1"/>
</dbReference>
<dbReference type="InterPro" id="IPR015896">
    <property type="entry name" value="4pyrrol_synth_GluRdtase_dimer"/>
</dbReference>
<evidence type="ECO:0000256" key="1">
    <source>
        <dbReference type="ARBA" id="ARBA00005059"/>
    </source>
</evidence>
<keyword evidence="5 8" id="KW-0560">Oxidoreductase</keyword>
<feature type="active site" description="Nucleophile" evidence="8">
    <location>
        <position position="50"/>
    </location>
</feature>
<feature type="domain" description="Tetrapyrrole biosynthesis glutamyl-tRNA reductase dimerisation" evidence="10">
    <location>
        <begin position="319"/>
        <end position="417"/>
    </location>
</feature>
<keyword evidence="4 8" id="KW-0521">NADP</keyword>
<dbReference type="CDD" id="cd05213">
    <property type="entry name" value="NAD_bind_Glutamyl_tRNA_reduct"/>
    <property type="match status" value="1"/>
</dbReference>
<comment type="caution">
    <text evidence="13">The sequence shown here is derived from an EMBL/GenBank/DDBJ whole genome shotgun (WGS) entry which is preliminary data.</text>
</comment>
<proteinExistence type="inferred from homology"/>
<evidence type="ECO:0000256" key="6">
    <source>
        <dbReference type="ARBA" id="ARBA00023244"/>
    </source>
</evidence>
<dbReference type="Proteomes" id="UP001501747">
    <property type="component" value="Unassembled WGS sequence"/>
</dbReference>
<evidence type="ECO:0000256" key="2">
    <source>
        <dbReference type="ARBA" id="ARBA00005916"/>
    </source>
</evidence>
<protein>
    <recommendedName>
        <fullName evidence="3 8">Glutamyl-tRNA reductase</fullName>
        <shortName evidence="8">GluTR</shortName>
        <ecNumber evidence="3 8">1.2.1.70</ecNumber>
    </recommendedName>
</protein>
<dbReference type="NCBIfam" id="TIGR01035">
    <property type="entry name" value="hemA"/>
    <property type="match status" value="1"/>
</dbReference>
<dbReference type="Pfam" id="PF00745">
    <property type="entry name" value="GlutR_dimer"/>
    <property type="match status" value="1"/>
</dbReference>
<dbReference type="SUPFAM" id="SSF51735">
    <property type="entry name" value="NAD(P)-binding Rossmann-fold domains"/>
    <property type="match status" value="1"/>
</dbReference>
<feature type="site" description="Important for activity" evidence="8">
    <location>
        <position position="99"/>
    </location>
</feature>
<evidence type="ECO:0000259" key="10">
    <source>
        <dbReference type="Pfam" id="PF00745"/>
    </source>
</evidence>
<dbReference type="InterPro" id="IPR018214">
    <property type="entry name" value="GluRdtase_CS"/>
</dbReference>
<evidence type="ECO:0000259" key="11">
    <source>
        <dbReference type="Pfam" id="PF01488"/>
    </source>
</evidence>
<evidence type="ECO:0000256" key="8">
    <source>
        <dbReference type="HAMAP-Rule" id="MF_00087"/>
    </source>
</evidence>
<dbReference type="NCBIfam" id="NF000744">
    <property type="entry name" value="PRK00045.1-3"/>
    <property type="match status" value="1"/>
</dbReference>
<dbReference type="Gene3D" id="3.40.50.720">
    <property type="entry name" value="NAD(P)-binding Rossmann-like Domain"/>
    <property type="match status" value="1"/>
</dbReference>
<dbReference type="InterPro" id="IPR036453">
    <property type="entry name" value="GluRdtase_dimer_dom_sf"/>
</dbReference>
<dbReference type="SUPFAM" id="SSF69075">
    <property type="entry name" value="Glutamyl tRNA-reductase dimerization domain"/>
    <property type="match status" value="1"/>
</dbReference>
<dbReference type="Pfam" id="PF01488">
    <property type="entry name" value="Shikimate_DH"/>
    <property type="match status" value="1"/>
</dbReference>
<evidence type="ECO:0000256" key="5">
    <source>
        <dbReference type="ARBA" id="ARBA00023002"/>
    </source>
</evidence>
<feature type="domain" description="Quinate/shikimate 5-dehydrogenase/glutamyl-tRNA reductase" evidence="11">
    <location>
        <begin position="173"/>
        <end position="304"/>
    </location>
</feature>
<evidence type="ECO:0000256" key="9">
    <source>
        <dbReference type="RuleBase" id="RU000584"/>
    </source>
</evidence>
<keyword evidence="14" id="KW-1185">Reference proteome</keyword>
<feature type="binding site" evidence="8">
    <location>
        <begin position="189"/>
        <end position="194"/>
    </location>
    <ligand>
        <name>NADP(+)</name>
        <dbReference type="ChEBI" id="CHEBI:58349"/>
    </ligand>
</feature>
<feature type="domain" description="Glutamyl-tRNA reductase N-terminal" evidence="12">
    <location>
        <begin position="6"/>
        <end position="156"/>
    </location>
</feature>
<dbReference type="RefSeq" id="WP_344873554.1">
    <property type="nucleotide sequence ID" value="NZ_BAABAL010000006.1"/>
</dbReference>
<gene>
    <name evidence="8" type="primary">hemA</name>
    <name evidence="13" type="ORF">GCM10022247_22680</name>
</gene>
<dbReference type="Gene3D" id="3.30.460.30">
    <property type="entry name" value="Glutamyl-tRNA reductase, N-terminal domain"/>
    <property type="match status" value="1"/>
</dbReference>
<dbReference type="SUPFAM" id="SSF69742">
    <property type="entry name" value="Glutamyl tRNA-reductase catalytic, N-terminal domain"/>
    <property type="match status" value="1"/>
</dbReference>
<feature type="binding site" evidence="8">
    <location>
        <position position="120"/>
    </location>
    <ligand>
        <name>substrate</name>
    </ligand>
</feature>
<name>A0ABP7RSH7_9PSEU</name>
<comment type="function">
    <text evidence="8">Catalyzes the NADPH-dependent reduction of glutamyl-tRNA(Glu) to glutamate 1-semialdehyde (GSA).</text>
</comment>
<dbReference type="EMBL" id="BAABAL010000006">
    <property type="protein sequence ID" value="GAA4001485.1"/>
    <property type="molecule type" value="Genomic_DNA"/>
</dbReference>
<evidence type="ECO:0000313" key="14">
    <source>
        <dbReference type="Proteomes" id="UP001501747"/>
    </source>
</evidence>
<feature type="binding site" evidence="8">
    <location>
        <begin position="114"/>
        <end position="116"/>
    </location>
    <ligand>
        <name>substrate</name>
    </ligand>
</feature>
<sequence>MTLLAVGLSHRTAPVRVLERAAVSGDEAGKLLDELLRCPNVSEAVLVATCNRVEVYAVVDAFHGGLADVSGVLARQAGTDVGQLSAHLYVHYAARAVEHLFRVASGLDSMVVGEAQILGQLRTAYGEADKAGTVGKVLHELVQQALRVGKRVHSETGIDHAGASLVTEALADAAAVLGTLSGRRALIVGSGAMGGLAAAHLRRAGVAEIVVANRTPENGQRLAENIAAEGVPARATGLSELAVELATADVVFACTGATEVVIDAGVLAGASRDIVLCDLGLPRDIDPAAAEVPGVRVVDLESLQARLSDAEAGADTRLATELVAEEVRAYLAAQRSAAVTPTVTALRRRAAEVVDAELLRLSTRLPELAPDVRDELSQTVRRVVDKLLHTPTVRVKQLASAPGGSDYADALRELFALDPQAPAAVGAMDPFLHNVHGIHSGQSETDGDIR</sequence>
<evidence type="ECO:0000256" key="4">
    <source>
        <dbReference type="ARBA" id="ARBA00022857"/>
    </source>
</evidence>
<evidence type="ECO:0000259" key="12">
    <source>
        <dbReference type="Pfam" id="PF05201"/>
    </source>
</evidence>
<dbReference type="InterPro" id="IPR036343">
    <property type="entry name" value="GluRdtase_N_sf"/>
</dbReference>
<feature type="binding site" evidence="8">
    <location>
        <begin position="49"/>
        <end position="52"/>
    </location>
    <ligand>
        <name>substrate</name>
    </ligand>
</feature>
<dbReference type="HAMAP" id="MF_00087">
    <property type="entry name" value="Glu_tRNA_reductase"/>
    <property type="match status" value="1"/>
</dbReference>
<dbReference type="PANTHER" id="PTHR43013:SF1">
    <property type="entry name" value="GLUTAMYL-TRNA REDUCTASE"/>
    <property type="match status" value="1"/>
</dbReference>
<keyword evidence="6 8" id="KW-0627">Porphyrin biosynthesis</keyword>
<dbReference type="EC" id="1.2.1.70" evidence="3 8"/>
<dbReference type="PIRSF" id="PIRSF000445">
    <property type="entry name" value="4pyrrol_synth_GluRdtase"/>
    <property type="match status" value="1"/>
</dbReference>
<dbReference type="Pfam" id="PF05201">
    <property type="entry name" value="GlutR_N"/>
    <property type="match status" value="1"/>
</dbReference>
<evidence type="ECO:0000256" key="7">
    <source>
        <dbReference type="ARBA" id="ARBA00047464"/>
    </source>
</evidence>
<dbReference type="InterPro" id="IPR015895">
    <property type="entry name" value="4pyrrol_synth_GluRdtase_N"/>
</dbReference>
<dbReference type="InterPro" id="IPR006151">
    <property type="entry name" value="Shikm_DH/Glu-tRNA_Rdtase"/>
</dbReference>
<comment type="subunit">
    <text evidence="8">Homodimer.</text>
</comment>
<evidence type="ECO:0000313" key="13">
    <source>
        <dbReference type="EMBL" id="GAA4001485.1"/>
    </source>
</evidence>
<organism evidence="13 14">
    <name type="scientific">Allokutzneria multivorans</name>
    <dbReference type="NCBI Taxonomy" id="1142134"/>
    <lineage>
        <taxon>Bacteria</taxon>
        <taxon>Bacillati</taxon>
        <taxon>Actinomycetota</taxon>
        <taxon>Actinomycetes</taxon>
        <taxon>Pseudonocardiales</taxon>
        <taxon>Pseudonocardiaceae</taxon>
        <taxon>Allokutzneria</taxon>
    </lineage>
</organism>
<comment type="miscellaneous">
    <text evidence="8">During catalysis, the active site Cys acts as a nucleophile attacking the alpha-carbonyl group of tRNA-bound glutamate with the formation of a thioester intermediate between enzyme and glutamate, and the concomitant release of tRNA(Glu). The thioester intermediate is finally reduced by direct hydride transfer from NADPH, to form the product GSA.</text>
</comment>
<evidence type="ECO:0000256" key="3">
    <source>
        <dbReference type="ARBA" id="ARBA00012970"/>
    </source>
</evidence>
<dbReference type="PANTHER" id="PTHR43013">
    <property type="entry name" value="GLUTAMYL-TRNA REDUCTASE"/>
    <property type="match status" value="1"/>
</dbReference>
<comment type="similarity">
    <text evidence="2 8 9">Belongs to the glutamyl-tRNA reductase family.</text>
</comment>
<comment type="domain">
    <text evidence="8">Possesses an unusual extended V-shaped dimeric structure with each monomer consisting of three distinct domains arranged along a curved 'spinal' alpha-helix. The N-terminal catalytic domain specifically recognizes the glutamate moiety of the substrate. The second domain is the NADPH-binding domain, and the third C-terminal domain is responsible for dimerization.</text>
</comment>
<feature type="binding site" evidence="8">
    <location>
        <position position="109"/>
    </location>
    <ligand>
        <name>substrate</name>
    </ligand>
</feature>